<dbReference type="Proteomes" id="UP000252530">
    <property type="component" value="Unassembled WGS sequence"/>
</dbReference>
<keyword evidence="1" id="KW-1133">Transmembrane helix</keyword>
<organism evidence="2 3">
    <name type="scientific">Bifidobacterium aemilianum</name>
    <dbReference type="NCBI Taxonomy" id="2493120"/>
    <lineage>
        <taxon>Bacteria</taxon>
        <taxon>Bacillati</taxon>
        <taxon>Actinomycetota</taxon>
        <taxon>Actinomycetes</taxon>
        <taxon>Bifidobacteriales</taxon>
        <taxon>Bifidobacteriaceae</taxon>
        <taxon>Bifidobacterium</taxon>
    </lineage>
</organism>
<proteinExistence type="predicted"/>
<protein>
    <submittedName>
        <fullName evidence="2">Uncharacterized protein</fullName>
    </submittedName>
</protein>
<keyword evidence="3" id="KW-1185">Reference proteome</keyword>
<name>A0A366KAV9_9BIFI</name>
<sequence>MILGGNNSTIVLVNEWNHWQSGWVRALYLVTLVAMAATCLGIIAWPLIRRWMRGQVPLLRVCAGE</sequence>
<dbReference type="AlphaFoldDB" id="A0A366KAV9"/>
<accession>A0A366KAV9</accession>
<gene>
    <name evidence="2" type="ORF">CRD60_01125</name>
</gene>
<dbReference type="EMBL" id="PDCG01000001">
    <property type="protein sequence ID" value="RBP98497.1"/>
    <property type="molecule type" value="Genomic_DNA"/>
</dbReference>
<evidence type="ECO:0000313" key="2">
    <source>
        <dbReference type="EMBL" id="RBP98497.1"/>
    </source>
</evidence>
<dbReference type="RefSeq" id="WP_113859471.1">
    <property type="nucleotide sequence ID" value="NZ_PDCG01000001.1"/>
</dbReference>
<keyword evidence="1" id="KW-0472">Membrane</keyword>
<evidence type="ECO:0000256" key="1">
    <source>
        <dbReference type="SAM" id="Phobius"/>
    </source>
</evidence>
<evidence type="ECO:0000313" key="3">
    <source>
        <dbReference type="Proteomes" id="UP000252530"/>
    </source>
</evidence>
<feature type="transmembrane region" description="Helical" evidence="1">
    <location>
        <begin position="26"/>
        <end position="48"/>
    </location>
</feature>
<comment type="caution">
    <text evidence="2">The sequence shown here is derived from an EMBL/GenBank/DDBJ whole genome shotgun (WGS) entry which is preliminary data.</text>
</comment>
<keyword evidence="1" id="KW-0812">Transmembrane</keyword>
<reference evidence="2 3" key="1">
    <citation type="submission" date="2017-10" db="EMBL/GenBank/DDBJ databases">
        <title>Bifidobacterium xylocopum sp. nov. and Bifidobacterium aemilianum sp. nov., from the carpenter bee (Xylocopa violacea) digestive tract.</title>
        <authorList>
            <person name="Alberoni D."/>
            <person name="Baffoni L."/>
            <person name="Di Gioia D."/>
            <person name="Gaggia F."/>
            <person name="Biavati B."/>
        </authorList>
    </citation>
    <scope>NUCLEOTIDE SEQUENCE [LARGE SCALE GENOMIC DNA]</scope>
    <source>
        <strain evidence="2 3">XV10</strain>
    </source>
</reference>